<keyword evidence="4" id="KW-1185">Reference proteome</keyword>
<dbReference type="CTD" id="2171"/>
<evidence type="ECO:0000256" key="2">
    <source>
        <dbReference type="SAM" id="MobiDB-lite"/>
    </source>
</evidence>
<dbReference type="RefSeq" id="XP_021014355.1">
    <property type="nucleotide sequence ID" value="XM_021158696.2"/>
</dbReference>
<dbReference type="GO" id="GO:0008289">
    <property type="term" value="F:lipid binding"/>
    <property type="evidence" value="ECO:0007669"/>
    <property type="project" value="InterPro"/>
</dbReference>
<dbReference type="GeneID" id="110291514"/>
<evidence type="ECO:0000313" key="4">
    <source>
        <dbReference type="Proteomes" id="UP000515126"/>
    </source>
</evidence>
<dbReference type="AlphaFoldDB" id="A0A6P5PB02"/>
<dbReference type="PROSITE" id="PS00214">
    <property type="entry name" value="FABP"/>
    <property type="match status" value="1"/>
</dbReference>
<dbReference type="SUPFAM" id="SSF50814">
    <property type="entry name" value="Lipocalins"/>
    <property type="match status" value="1"/>
</dbReference>
<dbReference type="Proteomes" id="UP000515126">
    <property type="component" value="Chromosome 3"/>
</dbReference>
<gene>
    <name evidence="5" type="primary">Fabp5</name>
</gene>
<accession>A0A6P5PB02</accession>
<name>A0A6P5PB02_MUSCR</name>
<evidence type="ECO:0000256" key="1">
    <source>
        <dbReference type="ARBA" id="ARBA00022448"/>
    </source>
</evidence>
<protein>
    <submittedName>
        <fullName evidence="5">Fatty acid-binding protein 5 isoform X2</fullName>
    </submittedName>
</protein>
<evidence type="ECO:0000313" key="5">
    <source>
        <dbReference type="RefSeq" id="XP_021014355.1"/>
    </source>
</evidence>
<organism evidence="4 5">
    <name type="scientific">Mus caroli</name>
    <name type="common">Ryukyu mouse</name>
    <name type="synonym">Ricefield mouse</name>
    <dbReference type="NCBI Taxonomy" id="10089"/>
    <lineage>
        <taxon>Eukaryota</taxon>
        <taxon>Metazoa</taxon>
        <taxon>Chordata</taxon>
        <taxon>Craniata</taxon>
        <taxon>Vertebrata</taxon>
        <taxon>Euteleostomi</taxon>
        <taxon>Mammalia</taxon>
        <taxon>Eutheria</taxon>
        <taxon>Euarchontoglires</taxon>
        <taxon>Glires</taxon>
        <taxon>Rodentia</taxon>
        <taxon>Myomorpha</taxon>
        <taxon>Muroidea</taxon>
        <taxon>Muridae</taxon>
        <taxon>Murinae</taxon>
        <taxon>Mus</taxon>
        <taxon>Mus</taxon>
    </lineage>
</organism>
<sequence length="73" mass="8370">MASLKDLEGKWRLMESHGFEEYMKELDGLHLPRRCPGPAPAMGREGEHDNKKTEGWEDDRGVCHEQCHLHSGL</sequence>
<keyword evidence="1" id="KW-0813">Transport</keyword>
<evidence type="ECO:0000259" key="3">
    <source>
        <dbReference type="PROSITE" id="PS00214"/>
    </source>
</evidence>
<reference evidence="5" key="1">
    <citation type="submission" date="2025-08" db="UniProtKB">
        <authorList>
            <consortium name="RefSeq"/>
        </authorList>
    </citation>
    <scope>IDENTIFICATION</scope>
</reference>
<feature type="region of interest" description="Disordered" evidence="2">
    <location>
        <begin position="33"/>
        <end position="57"/>
    </location>
</feature>
<proteinExistence type="predicted"/>
<dbReference type="InterPro" id="IPR000463">
    <property type="entry name" value="Fatty_acid-bd"/>
</dbReference>
<feature type="compositionally biased region" description="Basic and acidic residues" evidence="2">
    <location>
        <begin position="44"/>
        <end position="57"/>
    </location>
</feature>
<dbReference type="InterPro" id="IPR012674">
    <property type="entry name" value="Calycin"/>
</dbReference>
<feature type="domain" description="Cytosolic fatty-acid binding proteins" evidence="3">
    <location>
        <begin position="9"/>
        <end position="26"/>
    </location>
</feature>